<dbReference type="SUPFAM" id="SSF53822">
    <property type="entry name" value="Periplasmic binding protein-like I"/>
    <property type="match status" value="1"/>
</dbReference>
<name>A0A9X1YL78_9BURK</name>
<dbReference type="PANTHER" id="PTHR47151:SF2">
    <property type="entry name" value="AMINO ACID BINDING PROTEIN"/>
    <property type="match status" value="1"/>
</dbReference>
<feature type="chain" id="PRO_5040874313" evidence="3">
    <location>
        <begin position="22"/>
        <end position="373"/>
    </location>
</feature>
<dbReference type="CDD" id="cd06342">
    <property type="entry name" value="PBP1_ABC_LIVBP-like"/>
    <property type="match status" value="1"/>
</dbReference>
<dbReference type="InterPro" id="IPR028082">
    <property type="entry name" value="Peripla_BP_I"/>
</dbReference>
<dbReference type="PANTHER" id="PTHR47151">
    <property type="entry name" value="LEU/ILE/VAL-BINDING ABC TRANSPORTER SUBUNIT"/>
    <property type="match status" value="1"/>
</dbReference>
<evidence type="ECO:0000256" key="2">
    <source>
        <dbReference type="ARBA" id="ARBA00022729"/>
    </source>
</evidence>
<evidence type="ECO:0000313" key="6">
    <source>
        <dbReference type="Proteomes" id="UP001139353"/>
    </source>
</evidence>
<comment type="caution">
    <text evidence="5">The sequence shown here is derived from an EMBL/GenBank/DDBJ whole genome shotgun (WGS) entry which is preliminary data.</text>
</comment>
<evidence type="ECO:0000259" key="4">
    <source>
        <dbReference type="Pfam" id="PF13458"/>
    </source>
</evidence>
<protein>
    <submittedName>
        <fullName evidence="5">Branched-chain amino acid ABC transporter substrate-binding protein</fullName>
    </submittedName>
</protein>
<organism evidence="5 6">
    <name type="scientific">Scleromatobacter humisilvae</name>
    <dbReference type="NCBI Taxonomy" id="2897159"/>
    <lineage>
        <taxon>Bacteria</taxon>
        <taxon>Pseudomonadati</taxon>
        <taxon>Pseudomonadota</taxon>
        <taxon>Betaproteobacteria</taxon>
        <taxon>Burkholderiales</taxon>
        <taxon>Sphaerotilaceae</taxon>
        <taxon>Scleromatobacter</taxon>
    </lineage>
</organism>
<keyword evidence="6" id="KW-1185">Reference proteome</keyword>
<reference evidence="5" key="1">
    <citation type="submission" date="2021-11" db="EMBL/GenBank/DDBJ databases">
        <title>BS-T2-15 a new species belonging to the Comamonadaceae family isolated from the soil of a French oak forest.</title>
        <authorList>
            <person name="Mieszkin S."/>
            <person name="Alain K."/>
        </authorList>
    </citation>
    <scope>NUCLEOTIDE SEQUENCE</scope>
    <source>
        <strain evidence="5">BS-T2-15</strain>
    </source>
</reference>
<dbReference type="Pfam" id="PF13458">
    <property type="entry name" value="Peripla_BP_6"/>
    <property type="match status" value="1"/>
</dbReference>
<dbReference type="Proteomes" id="UP001139353">
    <property type="component" value="Unassembled WGS sequence"/>
</dbReference>
<dbReference type="Gene3D" id="3.40.50.2300">
    <property type="match status" value="2"/>
</dbReference>
<proteinExistence type="inferred from homology"/>
<feature type="domain" description="Leucine-binding protein" evidence="4">
    <location>
        <begin position="26"/>
        <end position="366"/>
    </location>
</feature>
<evidence type="ECO:0000313" key="5">
    <source>
        <dbReference type="EMBL" id="MCK9686422.1"/>
    </source>
</evidence>
<comment type="similarity">
    <text evidence="1">Belongs to the leucine-binding protein family.</text>
</comment>
<feature type="signal peptide" evidence="3">
    <location>
        <begin position="1"/>
        <end position="21"/>
    </location>
</feature>
<keyword evidence="2 3" id="KW-0732">Signal</keyword>
<dbReference type="EMBL" id="JAJLJH010000002">
    <property type="protein sequence ID" value="MCK9686422.1"/>
    <property type="molecule type" value="Genomic_DNA"/>
</dbReference>
<evidence type="ECO:0000256" key="3">
    <source>
        <dbReference type="SAM" id="SignalP"/>
    </source>
</evidence>
<dbReference type="RefSeq" id="WP_275682446.1">
    <property type="nucleotide sequence ID" value="NZ_JAJLJH010000002.1"/>
</dbReference>
<gene>
    <name evidence="5" type="ORF">LPC04_11960</name>
</gene>
<dbReference type="AlphaFoldDB" id="A0A9X1YL78"/>
<accession>A0A9X1YL78</accession>
<dbReference type="InterPro" id="IPR028081">
    <property type="entry name" value="Leu-bd"/>
</dbReference>
<evidence type="ECO:0000256" key="1">
    <source>
        <dbReference type="ARBA" id="ARBA00010062"/>
    </source>
</evidence>
<sequence>MKIKLLVCGFILFSATTLVSAQDSVVRIGIAGPLSGSIAHLGKDMDEGALLAIEELNSTGFAIGGHNVRFEGVSEDDAADPKVAVQVANKLADSHVAGVVGHLNSGTSIVAARIYNDAGIPQIAPGASNPKLTQLGYRFVFRLMANDLQQGSGIAGFSAKTLKAKTAVVIDDRTAYGQGLADEIIQDMEKGGIKVLKREFTTDKATDFTAILTTVRGLHPDVIAYAGTDAQAGPMNKQMKQLAIPSTFIGGDGLCTGTWTELSAGSNEGYYCSQTGSSLDKVKGYAEFQQRFKARYGVDPIFLAPQAYDAVMVLAAAMKAADSTDPHVFAPFIQKTELSGAGGAVRFDSHGDNPKAAVTVYQVRSGKLAVAAQ</sequence>